<evidence type="ECO:0000313" key="10">
    <source>
        <dbReference type="Proteomes" id="UP001190700"/>
    </source>
</evidence>
<feature type="signal peptide" evidence="8">
    <location>
        <begin position="1"/>
        <end position="23"/>
    </location>
</feature>
<feature type="region of interest" description="Disordered" evidence="6">
    <location>
        <begin position="285"/>
        <end position="330"/>
    </location>
</feature>
<protein>
    <recommendedName>
        <fullName evidence="11">L domain-like protein</fullName>
    </recommendedName>
</protein>
<feature type="chain" id="PRO_5042075500" description="L domain-like protein" evidence="8">
    <location>
        <begin position="24"/>
        <end position="436"/>
    </location>
</feature>
<evidence type="ECO:0000256" key="7">
    <source>
        <dbReference type="SAM" id="Phobius"/>
    </source>
</evidence>
<evidence type="ECO:0000256" key="1">
    <source>
        <dbReference type="ARBA" id="ARBA00004167"/>
    </source>
</evidence>
<keyword evidence="7" id="KW-0472">Membrane</keyword>
<dbReference type="Gene3D" id="3.80.10.10">
    <property type="entry name" value="Ribonuclease Inhibitor"/>
    <property type="match status" value="1"/>
</dbReference>
<dbReference type="Proteomes" id="UP001190700">
    <property type="component" value="Unassembled WGS sequence"/>
</dbReference>
<dbReference type="Pfam" id="PF00560">
    <property type="entry name" value="LRR_1"/>
    <property type="match status" value="4"/>
</dbReference>
<keyword evidence="7" id="KW-0812">Transmembrane</keyword>
<dbReference type="SUPFAM" id="SSF52058">
    <property type="entry name" value="L domain-like"/>
    <property type="match status" value="1"/>
</dbReference>
<comment type="subcellular location">
    <subcellularLocation>
        <location evidence="2">Cytoplasm</location>
        <location evidence="2">Cytoskeleton</location>
        <location evidence="2">Cilium axoneme</location>
    </subcellularLocation>
    <subcellularLocation>
        <location evidence="1">Membrane</location>
        <topology evidence="1">Single-pass membrane protein</topology>
    </subcellularLocation>
</comment>
<evidence type="ECO:0000313" key="9">
    <source>
        <dbReference type="EMBL" id="KAK3251073.1"/>
    </source>
</evidence>
<feature type="compositionally biased region" description="Pro residues" evidence="6">
    <location>
        <begin position="292"/>
        <end position="326"/>
    </location>
</feature>
<gene>
    <name evidence="9" type="ORF">CYMTET_39577</name>
</gene>
<dbReference type="AlphaFoldDB" id="A0AAE0CB08"/>
<comment type="caution">
    <text evidence="9">The sequence shown here is derived from an EMBL/GenBank/DDBJ whole genome shotgun (WGS) entry which is preliminary data.</text>
</comment>
<keyword evidence="7" id="KW-1133">Transmembrane helix</keyword>
<dbReference type="EMBL" id="LGRX02026307">
    <property type="protein sequence ID" value="KAK3251073.1"/>
    <property type="molecule type" value="Genomic_DNA"/>
</dbReference>
<name>A0AAE0CB08_9CHLO</name>
<evidence type="ECO:0000256" key="4">
    <source>
        <dbReference type="ARBA" id="ARBA00022729"/>
    </source>
</evidence>
<dbReference type="GO" id="GO:0016020">
    <property type="term" value="C:membrane"/>
    <property type="evidence" value="ECO:0007669"/>
    <property type="project" value="UniProtKB-SubCell"/>
</dbReference>
<evidence type="ECO:0000256" key="5">
    <source>
        <dbReference type="ARBA" id="ARBA00022737"/>
    </source>
</evidence>
<keyword evidence="10" id="KW-1185">Reference proteome</keyword>
<keyword evidence="4 8" id="KW-0732">Signal</keyword>
<feature type="transmembrane region" description="Helical" evidence="7">
    <location>
        <begin position="337"/>
        <end position="357"/>
    </location>
</feature>
<evidence type="ECO:0000256" key="2">
    <source>
        <dbReference type="ARBA" id="ARBA00004430"/>
    </source>
</evidence>
<keyword evidence="3" id="KW-0433">Leucine-rich repeat</keyword>
<evidence type="ECO:0008006" key="11">
    <source>
        <dbReference type="Google" id="ProtNLM"/>
    </source>
</evidence>
<dbReference type="InterPro" id="IPR001611">
    <property type="entry name" value="Leu-rich_rpt"/>
</dbReference>
<dbReference type="PANTHER" id="PTHR48053:SF71">
    <property type="entry name" value="LEUCINE RICH REPEAT FAMILY PROTEIN, EXPRESSED"/>
    <property type="match status" value="1"/>
</dbReference>
<dbReference type="PANTHER" id="PTHR48053">
    <property type="entry name" value="LEUCINE RICH REPEAT FAMILY PROTEIN, EXPRESSED"/>
    <property type="match status" value="1"/>
</dbReference>
<dbReference type="InterPro" id="IPR051716">
    <property type="entry name" value="Plant_RL_S/T_kinase"/>
</dbReference>
<dbReference type="InterPro" id="IPR032675">
    <property type="entry name" value="LRR_dom_sf"/>
</dbReference>
<sequence length="436" mass="46776">MPCPPKWALLFALLATHVAVSGATTLEEYETYQNCLASSSCSRLWIDGEISFTGTLPTSLGSISGLTYLQIRSNDFTGTLPTELGKLAKLKLLDFYNGGQITGHIPTELGSLEAVTYIKFEKNDLFGPFPTELGLLTTLLHLNMRYNNLNGTIPAATQLTSLWLGHNDLSGTLPTELGLLTHITEYFDLSQNSFTGTIPTELGKLTGTSRTLDISNNDLTGPLPTEMGKLAKVTNLDVSESSLWPMWRDPCGCGGVFNFRYRSGDGLYLSTATTFSTTNHALPTITLTATSPPSPPSPPPSPPSPPPPPPSPPPPRPPPTSPPPPTSAESNWFEDNINILLLPILTGGSFILAVFAWRRIQAIRAGRSEHRDNIPMASYSPGSHPASSQAQACHNPTYTIALDSQVAFCTKCGTPRADNAALFCAECGSSFSVHTV</sequence>
<evidence type="ECO:0000256" key="8">
    <source>
        <dbReference type="SAM" id="SignalP"/>
    </source>
</evidence>
<accession>A0AAE0CB08</accession>
<dbReference type="FunFam" id="3.80.10.10:FF:000041">
    <property type="entry name" value="LRR receptor-like serine/threonine-protein kinase ERECTA"/>
    <property type="match status" value="1"/>
</dbReference>
<evidence type="ECO:0000256" key="6">
    <source>
        <dbReference type="SAM" id="MobiDB-lite"/>
    </source>
</evidence>
<dbReference type="GO" id="GO:0005930">
    <property type="term" value="C:axoneme"/>
    <property type="evidence" value="ECO:0007669"/>
    <property type="project" value="UniProtKB-SubCell"/>
</dbReference>
<organism evidence="9 10">
    <name type="scientific">Cymbomonas tetramitiformis</name>
    <dbReference type="NCBI Taxonomy" id="36881"/>
    <lineage>
        <taxon>Eukaryota</taxon>
        <taxon>Viridiplantae</taxon>
        <taxon>Chlorophyta</taxon>
        <taxon>Pyramimonadophyceae</taxon>
        <taxon>Pyramimonadales</taxon>
        <taxon>Pyramimonadaceae</taxon>
        <taxon>Cymbomonas</taxon>
    </lineage>
</organism>
<keyword evidence="5" id="KW-0677">Repeat</keyword>
<proteinExistence type="predicted"/>
<evidence type="ECO:0000256" key="3">
    <source>
        <dbReference type="ARBA" id="ARBA00022614"/>
    </source>
</evidence>
<reference evidence="9 10" key="1">
    <citation type="journal article" date="2015" name="Genome Biol. Evol.">
        <title>Comparative Genomics of a Bacterivorous Green Alga Reveals Evolutionary Causalities and Consequences of Phago-Mixotrophic Mode of Nutrition.</title>
        <authorList>
            <person name="Burns J.A."/>
            <person name="Paasch A."/>
            <person name="Narechania A."/>
            <person name="Kim E."/>
        </authorList>
    </citation>
    <scope>NUCLEOTIDE SEQUENCE [LARGE SCALE GENOMIC DNA]</scope>
    <source>
        <strain evidence="9 10">PLY_AMNH</strain>
    </source>
</reference>